<evidence type="ECO:0000256" key="14">
    <source>
        <dbReference type="ARBA" id="ARBA00037847"/>
    </source>
</evidence>
<dbReference type="GO" id="GO:0046933">
    <property type="term" value="F:proton-transporting ATP synthase activity, rotational mechanism"/>
    <property type="evidence" value="ECO:0007669"/>
    <property type="project" value="UniProtKB-UniRule"/>
</dbReference>
<evidence type="ECO:0000256" key="1">
    <source>
        <dbReference type="ARBA" id="ARBA00005513"/>
    </source>
</evidence>
<comment type="similarity">
    <text evidence="1 15 16">Belongs to the ATPase B chain family.</text>
</comment>
<comment type="caution">
    <text evidence="18">The sequence shown here is derived from an EMBL/GenBank/DDBJ whole genome shotgun (WGS) entry which is preliminary data.</text>
</comment>
<dbReference type="PATRIC" id="fig|1492738.3.peg.1590"/>
<organism evidence="18 19">
    <name type="scientific">Flavobacterium seoulense</name>
    <dbReference type="NCBI Taxonomy" id="1492738"/>
    <lineage>
        <taxon>Bacteria</taxon>
        <taxon>Pseudomonadati</taxon>
        <taxon>Bacteroidota</taxon>
        <taxon>Flavobacteriia</taxon>
        <taxon>Flavobacteriales</taxon>
        <taxon>Flavobacteriaceae</taxon>
        <taxon>Flavobacterium</taxon>
    </lineage>
</organism>
<dbReference type="GO" id="GO:0045259">
    <property type="term" value="C:proton-transporting ATP synthase complex"/>
    <property type="evidence" value="ECO:0007669"/>
    <property type="project" value="UniProtKB-KW"/>
</dbReference>
<evidence type="ECO:0000256" key="11">
    <source>
        <dbReference type="ARBA" id="ARBA00025198"/>
    </source>
</evidence>
<feature type="coiled-coil region" evidence="17">
    <location>
        <begin position="36"/>
        <end position="125"/>
    </location>
</feature>
<gene>
    <name evidence="15" type="primary">atpF</name>
    <name evidence="18" type="ORF">FEM21_16010</name>
</gene>
<keyword evidence="5 15" id="KW-0812">Transmembrane</keyword>
<evidence type="ECO:0000256" key="17">
    <source>
        <dbReference type="SAM" id="Coils"/>
    </source>
</evidence>
<dbReference type="PANTHER" id="PTHR33445:SF1">
    <property type="entry name" value="ATP SYNTHASE SUBUNIT B"/>
    <property type="match status" value="1"/>
</dbReference>
<dbReference type="InterPro" id="IPR050059">
    <property type="entry name" value="ATP_synthase_B_chain"/>
</dbReference>
<keyword evidence="4 15" id="KW-0138">CF(0)</keyword>
<evidence type="ECO:0000256" key="12">
    <source>
        <dbReference type="ARBA" id="ARBA00025614"/>
    </source>
</evidence>
<keyword evidence="6 15" id="KW-0375">Hydrogen ion transport</keyword>
<dbReference type="NCBIfam" id="TIGR01144">
    <property type="entry name" value="ATP_synt_b"/>
    <property type="match status" value="1"/>
</dbReference>
<proteinExistence type="inferred from homology"/>
<protein>
    <recommendedName>
        <fullName evidence="15">ATP synthase subunit b</fullName>
    </recommendedName>
    <alternativeName>
        <fullName evidence="15">ATP synthase F(0) sector subunit b</fullName>
    </alternativeName>
    <alternativeName>
        <fullName evidence="15">ATPase subunit I</fullName>
    </alternativeName>
    <alternativeName>
        <fullName evidence="15">F-type ATPase subunit b</fullName>
        <shortName evidence="15">F-ATPase subunit b</shortName>
    </alternativeName>
</protein>
<keyword evidence="2 15" id="KW-0813">Transport</keyword>
<keyword evidence="10 15" id="KW-0066">ATP synthesis</keyword>
<keyword evidence="8 15" id="KW-0406">Ion transport</keyword>
<evidence type="ECO:0000256" key="10">
    <source>
        <dbReference type="ARBA" id="ARBA00023310"/>
    </source>
</evidence>
<feature type="transmembrane region" description="Helical" evidence="15">
    <location>
        <begin position="12"/>
        <end position="32"/>
    </location>
</feature>
<evidence type="ECO:0000313" key="18">
    <source>
        <dbReference type="EMBL" id="KDN55297.1"/>
    </source>
</evidence>
<sequence>MEKLLNDFSYGLFFWQLVILTILILLLAKFAWKPILNSLSEREEGIKSALESAENARKEMQDLQADNQRILNEARAERDTMLKEAREMKEKIVADAKTEAQAQGLKLIEQAKAAIESEKNAAMAELKLQVSSLSLSIAEKLLKDELSNTEAQTKLVEKMLGDVKLN</sequence>
<dbReference type="GO" id="GO:0016787">
    <property type="term" value="F:hydrolase activity"/>
    <property type="evidence" value="ECO:0007669"/>
    <property type="project" value="UniProtKB-KW"/>
</dbReference>
<evidence type="ECO:0000256" key="8">
    <source>
        <dbReference type="ARBA" id="ARBA00023065"/>
    </source>
</evidence>
<comment type="function">
    <text evidence="12">Component of the F(0) channel, it forms part of the peripheral stalk, linking F(1) to F(0). The b'-subunit is a diverged and duplicated form of b found in plants and photosynthetic bacteria.</text>
</comment>
<evidence type="ECO:0000256" key="9">
    <source>
        <dbReference type="ARBA" id="ARBA00023136"/>
    </source>
</evidence>
<keyword evidence="9 15" id="KW-0472">Membrane</keyword>
<dbReference type="EMBL" id="JNCA01000015">
    <property type="protein sequence ID" value="KDN55297.1"/>
    <property type="molecule type" value="Genomic_DNA"/>
</dbReference>
<reference evidence="18 19" key="1">
    <citation type="submission" date="2014-05" db="EMBL/GenBank/DDBJ databases">
        <title>Genome Sequence of Flavobacterium sp. EM1321.</title>
        <authorList>
            <person name="Shin S.-K."/>
            <person name="Yi H."/>
        </authorList>
    </citation>
    <scope>NUCLEOTIDE SEQUENCE [LARGE SCALE GENOMIC DNA]</scope>
    <source>
        <strain evidence="18 19">EM1321</strain>
    </source>
</reference>
<dbReference type="NCBIfam" id="NF011041">
    <property type="entry name" value="PRK14471.1"/>
    <property type="match status" value="1"/>
</dbReference>
<dbReference type="OrthoDB" id="9795289at2"/>
<evidence type="ECO:0000256" key="3">
    <source>
        <dbReference type="ARBA" id="ARBA00022475"/>
    </source>
</evidence>
<dbReference type="Pfam" id="PF00430">
    <property type="entry name" value="ATP-synt_B"/>
    <property type="match status" value="1"/>
</dbReference>
<evidence type="ECO:0000256" key="5">
    <source>
        <dbReference type="ARBA" id="ARBA00022692"/>
    </source>
</evidence>
<dbReference type="InterPro" id="IPR028987">
    <property type="entry name" value="ATP_synth_B-like_membr_sf"/>
</dbReference>
<evidence type="ECO:0000313" key="19">
    <source>
        <dbReference type="Proteomes" id="UP000027064"/>
    </source>
</evidence>
<dbReference type="eggNOG" id="COG0711">
    <property type="taxonomic scope" value="Bacteria"/>
</dbReference>
<dbReference type="HAMAP" id="MF_01398">
    <property type="entry name" value="ATP_synth_b_bprime"/>
    <property type="match status" value="1"/>
</dbReference>
<comment type="function">
    <text evidence="11 15">F(1)F(0) ATP synthase produces ATP from ADP in the presence of a proton or sodium gradient. F-type ATPases consist of two structural domains, F(1) containing the extramembraneous catalytic core and F(0) containing the membrane proton channel, linked together by a central stalk and a peripheral stalk. During catalysis, ATP synthesis in the catalytic domain of F(1) is coupled via a rotary mechanism of the central stalk subunits to proton translocation.</text>
</comment>
<keyword evidence="17" id="KW-0175">Coiled coil</keyword>
<dbReference type="InterPro" id="IPR002146">
    <property type="entry name" value="ATP_synth_b/b'su_bac/chlpt"/>
</dbReference>
<dbReference type="STRING" id="1492738.FEM21_16010"/>
<evidence type="ECO:0000256" key="7">
    <source>
        <dbReference type="ARBA" id="ARBA00022989"/>
    </source>
</evidence>
<keyword evidence="3 15" id="KW-1003">Cell membrane</keyword>
<dbReference type="PANTHER" id="PTHR33445">
    <property type="entry name" value="ATP SYNTHASE SUBUNIT B', CHLOROPLASTIC"/>
    <property type="match status" value="1"/>
</dbReference>
<comment type="subcellular location">
    <subcellularLocation>
        <location evidence="15">Cell membrane</location>
        <topology evidence="15">Single-pass membrane protein</topology>
    </subcellularLocation>
    <subcellularLocation>
        <location evidence="14">Endomembrane system</location>
        <topology evidence="14">Single-pass membrane protein</topology>
    </subcellularLocation>
</comment>
<accession>A0A066WMP1</accession>
<dbReference type="GO" id="GO:0046961">
    <property type="term" value="F:proton-transporting ATPase activity, rotational mechanism"/>
    <property type="evidence" value="ECO:0007669"/>
    <property type="project" value="TreeGrafter"/>
</dbReference>
<dbReference type="Proteomes" id="UP000027064">
    <property type="component" value="Unassembled WGS sequence"/>
</dbReference>
<keyword evidence="18" id="KW-0378">Hydrolase</keyword>
<dbReference type="GO" id="GO:0012505">
    <property type="term" value="C:endomembrane system"/>
    <property type="evidence" value="ECO:0007669"/>
    <property type="project" value="UniProtKB-SubCell"/>
</dbReference>
<dbReference type="CDD" id="cd06503">
    <property type="entry name" value="ATP-synt_Fo_b"/>
    <property type="match status" value="1"/>
</dbReference>
<evidence type="ECO:0000256" key="2">
    <source>
        <dbReference type="ARBA" id="ARBA00022448"/>
    </source>
</evidence>
<evidence type="ECO:0000256" key="13">
    <source>
        <dbReference type="ARBA" id="ARBA00026054"/>
    </source>
</evidence>
<comment type="subunit">
    <text evidence="15">F-type ATPases have 2 components, F(1) - the catalytic core - and F(0) - the membrane proton channel. F(1) has five subunits: alpha(3), beta(3), gamma(1), delta(1), epsilon(1). F(0) has three main subunits: a(1), b(2) and c(10-14). The alpha and beta chains form an alternating ring which encloses part of the gamma chain. F(1) is attached to F(0) by a central stalk formed by the gamma and epsilon chains, while a peripheral stalk is formed by the delta and b chains.</text>
</comment>
<dbReference type="RefSeq" id="WP_035659367.1">
    <property type="nucleotide sequence ID" value="NZ_JNCA01000015.1"/>
</dbReference>
<dbReference type="SUPFAM" id="SSF81573">
    <property type="entry name" value="F1F0 ATP synthase subunit B, membrane domain"/>
    <property type="match status" value="1"/>
</dbReference>
<keyword evidence="19" id="KW-1185">Reference proteome</keyword>
<dbReference type="InterPro" id="IPR005864">
    <property type="entry name" value="ATP_synth_F0_bsu_bac"/>
</dbReference>
<evidence type="ECO:0000256" key="4">
    <source>
        <dbReference type="ARBA" id="ARBA00022547"/>
    </source>
</evidence>
<dbReference type="GO" id="GO:0005886">
    <property type="term" value="C:plasma membrane"/>
    <property type="evidence" value="ECO:0007669"/>
    <property type="project" value="UniProtKB-SubCell"/>
</dbReference>
<keyword evidence="7 15" id="KW-1133">Transmembrane helix</keyword>
<evidence type="ECO:0000256" key="15">
    <source>
        <dbReference type="HAMAP-Rule" id="MF_01398"/>
    </source>
</evidence>
<comment type="subunit">
    <text evidence="13">F-type ATPases have 2 components, F(1) - the catalytic core - and F(0) - the membrane proton channel. F(1) has five subunits: alpha(3), beta(3), gamma(1), delta(1), epsilon(1). F(0) has four main subunits: a(1), b(2) and c(10-14). The alpha and beta chains form an alternating ring which encloses part of the gamma chain. F(1) is attached to F(0) by a central stalk formed by the gamma and epsilon chains, while a peripheral stalk is formed by the delta and b chains.</text>
</comment>
<evidence type="ECO:0000256" key="16">
    <source>
        <dbReference type="RuleBase" id="RU003848"/>
    </source>
</evidence>
<dbReference type="Gene3D" id="1.20.5.620">
    <property type="entry name" value="F1F0 ATP synthase subunit B, membrane domain"/>
    <property type="match status" value="1"/>
</dbReference>
<dbReference type="AlphaFoldDB" id="A0A066WMP1"/>
<name>A0A066WMP1_9FLAO</name>
<evidence type="ECO:0000256" key="6">
    <source>
        <dbReference type="ARBA" id="ARBA00022781"/>
    </source>
</evidence>